<keyword evidence="5" id="KW-1185">Reference proteome</keyword>
<keyword evidence="1 2" id="KW-0129">CBS domain</keyword>
<dbReference type="SMART" id="SM00116">
    <property type="entry name" value="CBS"/>
    <property type="match status" value="2"/>
</dbReference>
<dbReference type="EMBL" id="JBHSXM010000001">
    <property type="protein sequence ID" value="MFC6836697.1"/>
    <property type="molecule type" value="Genomic_DNA"/>
</dbReference>
<comment type="caution">
    <text evidence="4">The sequence shown here is derived from an EMBL/GenBank/DDBJ whole genome shotgun (WGS) entry which is preliminary data.</text>
</comment>
<feature type="domain" description="CBS" evidence="3">
    <location>
        <begin position="75"/>
        <end position="132"/>
    </location>
</feature>
<dbReference type="PANTHER" id="PTHR43080">
    <property type="entry name" value="CBS DOMAIN-CONTAINING PROTEIN CBSX3, MITOCHONDRIAL"/>
    <property type="match status" value="1"/>
</dbReference>
<dbReference type="RefSeq" id="WP_304448378.1">
    <property type="nucleotide sequence ID" value="NZ_JARRAH010000001.1"/>
</dbReference>
<dbReference type="PANTHER" id="PTHR43080:SF2">
    <property type="entry name" value="CBS DOMAIN-CONTAINING PROTEIN"/>
    <property type="match status" value="1"/>
</dbReference>
<dbReference type="InterPro" id="IPR046342">
    <property type="entry name" value="CBS_dom_sf"/>
</dbReference>
<evidence type="ECO:0000259" key="3">
    <source>
        <dbReference type="PROSITE" id="PS51371"/>
    </source>
</evidence>
<feature type="domain" description="CBS" evidence="3">
    <location>
        <begin position="10"/>
        <end position="66"/>
    </location>
</feature>
<dbReference type="InterPro" id="IPR000644">
    <property type="entry name" value="CBS_dom"/>
</dbReference>
<name>A0ABD5UBT3_9EURY</name>
<dbReference type="SUPFAM" id="SSF54631">
    <property type="entry name" value="CBS-domain pair"/>
    <property type="match status" value="1"/>
</dbReference>
<dbReference type="AlphaFoldDB" id="A0ABD5UBT3"/>
<dbReference type="CDD" id="cd09836">
    <property type="entry name" value="CBS_pair_arch"/>
    <property type="match status" value="1"/>
</dbReference>
<dbReference type="PROSITE" id="PS51371">
    <property type="entry name" value="CBS"/>
    <property type="match status" value="2"/>
</dbReference>
<proteinExistence type="predicted"/>
<evidence type="ECO:0000256" key="2">
    <source>
        <dbReference type="PROSITE-ProRule" id="PRU00703"/>
    </source>
</evidence>
<gene>
    <name evidence="4" type="ORF">ACFQHK_09250</name>
</gene>
<dbReference type="Proteomes" id="UP001596406">
    <property type="component" value="Unassembled WGS sequence"/>
</dbReference>
<dbReference type="Gene3D" id="3.10.580.10">
    <property type="entry name" value="CBS-domain"/>
    <property type="match status" value="1"/>
</dbReference>
<evidence type="ECO:0000313" key="5">
    <source>
        <dbReference type="Proteomes" id="UP001596406"/>
    </source>
</evidence>
<sequence length="134" mass="14282">MDDIFVAQLMSSPPYTVSADTLVADAASVMLDNGIGSVVVTDEAGHLVGILTSTDFVHIVAESRPKARTTVSRYMSTDVTTLTAQVPIREAADAMIERGVHHMPVVDDEDVVIGMLSTTDLTAYLSYVRTPSPA</sequence>
<evidence type="ECO:0000313" key="4">
    <source>
        <dbReference type="EMBL" id="MFC6836697.1"/>
    </source>
</evidence>
<dbReference type="Pfam" id="PF00571">
    <property type="entry name" value="CBS"/>
    <property type="match status" value="2"/>
</dbReference>
<protein>
    <submittedName>
        <fullName evidence="4">CBS domain-containing protein</fullName>
    </submittedName>
</protein>
<accession>A0ABD5UBT3</accession>
<dbReference type="InterPro" id="IPR051257">
    <property type="entry name" value="Diverse_CBS-Domain"/>
</dbReference>
<organism evidence="4 5">
    <name type="scientific">Halomarina ordinaria</name>
    <dbReference type="NCBI Taxonomy" id="3033939"/>
    <lineage>
        <taxon>Archaea</taxon>
        <taxon>Methanobacteriati</taxon>
        <taxon>Methanobacteriota</taxon>
        <taxon>Stenosarchaea group</taxon>
        <taxon>Halobacteria</taxon>
        <taxon>Halobacteriales</taxon>
        <taxon>Natronomonadaceae</taxon>
        <taxon>Halomarina</taxon>
    </lineage>
</organism>
<evidence type="ECO:0000256" key="1">
    <source>
        <dbReference type="ARBA" id="ARBA00023122"/>
    </source>
</evidence>
<reference evidence="4 5" key="1">
    <citation type="journal article" date="2019" name="Int. J. Syst. Evol. Microbiol.">
        <title>The Global Catalogue of Microorganisms (GCM) 10K type strain sequencing project: providing services to taxonomists for standard genome sequencing and annotation.</title>
        <authorList>
            <consortium name="The Broad Institute Genomics Platform"/>
            <consortium name="The Broad Institute Genome Sequencing Center for Infectious Disease"/>
            <person name="Wu L."/>
            <person name="Ma J."/>
        </authorList>
    </citation>
    <scope>NUCLEOTIDE SEQUENCE [LARGE SCALE GENOMIC DNA]</scope>
    <source>
        <strain evidence="4 5">PSRA2</strain>
    </source>
</reference>